<dbReference type="Gene3D" id="1.10.10.1540">
    <property type="entry name" value="Costar domain"/>
    <property type="match status" value="1"/>
</dbReference>
<name>A0A8R1HKV4_CAEJA</name>
<proteinExistence type="predicted"/>
<dbReference type="Proteomes" id="UP000005237">
    <property type="component" value="Unassembled WGS sequence"/>
</dbReference>
<keyword evidence="4" id="KW-1185">Reference proteome</keyword>
<dbReference type="InterPro" id="IPR027817">
    <property type="entry name" value="Costars_dom"/>
</dbReference>
<dbReference type="GO" id="GO:0030017">
    <property type="term" value="C:sarcomere"/>
    <property type="evidence" value="ECO:0007669"/>
    <property type="project" value="TreeGrafter"/>
</dbReference>
<feature type="compositionally biased region" description="Basic and acidic residues" evidence="1">
    <location>
        <begin position="107"/>
        <end position="116"/>
    </location>
</feature>
<evidence type="ECO:0000313" key="4">
    <source>
        <dbReference type="Proteomes" id="UP000005237"/>
    </source>
</evidence>
<dbReference type="GO" id="GO:0045944">
    <property type="term" value="P:positive regulation of transcription by RNA polymerase II"/>
    <property type="evidence" value="ECO:0007669"/>
    <property type="project" value="TreeGrafter"/>
</dbReference>
<dbReference type="PANTHER" id="PTHR22739">
    <property type="entry name" value="STRIATED MUSCLE ACTIVATOR OF RHO-DEPENDENT SIGNALING-RELATED"/>
    <property type="match status" value="1"/>
</dbReference>
<organism evidence="3 4">
    <name type="scientific">Caenorhabditis japonica</name>
    <dbReference type="NCBI Taxonomy" id="281687"/>
    <lineage>
        <taxon>Eukaryota</taxon>
        <taxon>Metazoa</taxon>
        <taxon>Ecdysozoa</taxon>
        <taxon>Nematoda</taxon>
        <taxon>Chromadorea</taxon>
        <taxon>Rhabditida</taxon>
        <taxon>Rhabditina</taxon>
        <taxon>Rhabditomorpha</taxon>
        <taxon>Rhabditoidea</taxon>
        <taxon>Rhabditidae</taxon>
        <taxon>Peloderinae</taxon>
        <taxon>Caenorhabditis</taxon>
    </lineage>
</organism>
<dbReference type="InterPro" id="IPR026111">
    <property type="entry name" value="Abra"/>
</dbReference>
<dbReference type="AlphaFoldDB" id="A0A8R1HKV4"/>
<feature type="region of interest" description="Disordered" evidence="1">
    <location>
        <begin position="99"/>
        <end position="131"/>
    </location>
</feature>
<evidence type="ECO:0000256" key="1">
    <source>
        <dbReference type="SAM" id="MobiDB-lite"/>
    </source>
</evidence>
<evidence type="ECO:0000259" key="2">
    <source>
        <dbReference type="SMART" id="SM01283"/>
    </source>
</evidence>
<accession>A0A8R1HKV4</accession>
<dbReference type="InterPro" id="IPR038095">
    <property type="entry name" value="Costars_sf"/>
</dbReference>
<dbReference type="GO" id="GO:0003779">
    <property type="term" value="F:actin binding"/>
    <property type="evidence" value="ECO:0007669"/>
    <property type="project" value="InterPro"/>
</dbReference>
<protein>
    <submittedName>
        <fullName evidence="3">Costars domain-containing protein</fullName>
    </submittedName>
</protein>
<dbReference type="Pfam" id="PF14705">
    <property type="entry name" value="Costars"/>
    <property type="match status" value="1"/>
</dbReference>
<sequence>MLSLHFKEDFTAEQNQRLAVELNQFFPQKHEFDVDGFAQIITVYTENRRNADKLVEKLKTAGFCFDTTFRLKYQIFHTDFAENLGKPLQYAHLAEIEQEDVESQENDENRTPDRKPLYIPRALDSPPPPPSPQFVTIDQIQDLTRQIKELAEETRRCNTMPTTPVSTVKSADFAAKNELIANGVSCEKCQTKIYGISPIGQLIMAVRDHVLTHFDAENPRLKRYECRECEPKFRTNFVNDMERHIKNHGSLSSPAEKRQKLIQNLLVGVGGEFSERAVFCHYIKHILVQLRSISDDVYSKDFAPKKIDKDSAEYGRPKPGTLTEARAKKAAAHVARELLTLCEVVEDYGKRQNEGDRIQITFGRLFSIYVSISDKVVGTLLRARKHKMVDFEGEMLFQKRDDHVVITLLLEGAELKEAIRAHAAANPRD</sequence>
<dbReference type="GO" id="GO:0035025">
    <property type="term" value="P:positive regulation of Rho protein signal transduction"/>
    <property type="evidence" value="ECO:0007669"/>
    <property type="project" value="InterPro"/>
</dbReference>
<feature type="domain" description="Costars" evidence="2">
    <location>
        <begin position="332"/>
        <end position="409"/>
    </location>
</feature>
<evidence type="ECO:0000313" key="3">
    <source>
        <dbReference type="EnsemblMetazoa" id="CJA04638.1"/>
    </source>
</evidence>
<dbReference type="SMART" id="SM01283">
    <property type="entry name" value="Costars"/>
    <property type="match status" value="1"/>
</dbReference>
<dbReference type="EnsemblMetazoa" id="CJA04638.1">
    <property type="protein sequence ID" value="CJA04638.1"/>
    <property type="gene ID" value="WBGene00123843"/>
</dbReference>
<reference evidence="3" key="2">
    <citation type="submission" date="2022-06" db="UniProtKB">
        <authorList>
            <consortium name="EnsemblMetazoa"/>
        </authorList>
    </citation>
    <scope>IDENTIFICATION</scope>
    <source>
        <strain evidence="3">DF5081</strain>
    </source>
</reference>
<reference evidence="4" key="1">
    <citation type="submission" date="2010-08" db="EMBL/GenBank/DDBJ databases">
        <authorList>
            <consortium name="Caenorhabditis japonica Sequencing Consortium"/>
            <person name="Wilson R.K."/>
        </authorList>
    </citation>
    <scope>NUCLEOTIDE SEQUENCE [LARGE SCALE GENOMIC DNA]</scope>
    <source>
        <strain evidence="4">DF5081</strain>
    </source>
</reference>
<dbReference type="PANTHER" id="PTHR22739:SF18">
    <property type="entry name" value="COSTARS DOMAIN-CONTAINING PROTEIN"/>
    <property type="match status" value="1"/>
</dbReference>